<evidence type="ECO:0000313" key="3">
    <source>
        <dbReference type="Proteomes" id="UP000007148"/>
    </source>
</evidence>
<gene>
    <name evidence="2" type="ORF">PIIN_05785</name>
</gene>
<sequence>MSTFPFCRVCQHLIYPPGRPCLSCVPPIVSPQTVPQFDATPLQGRIGYQRAVVTSPISLALHRALPHHMPIAAHQTHFSTISDHATQSAGSRTPARFPSTHCPRARTHVPSRRPGASNQAFINQAAPAHLRRRLQDILLSHWWRNNELEQHQELADLLEHDRPNEWRCVLGGCQRNEVTWSRKERAVDHIRRHLDHRPFKCADNACGNTAWCAHAVHLLAYSDII</sequence>
<keyword evidence="3" id="KW-1185">Reference proteome</keyword>
<dbReference type="OrthoDB" id="8117402at2759"/>
<evidence type="ECO:0000256" key="1">
    <source>
        <dbReference type="SAM" id="MobiDB-lite"/>
    </source>
</evidence>
<evidence type="ECO:0008006" key="4">
    <source>
        <dbReference type="Google" id="ProtNLM"/>
    </source>
</evidence>
<dbReference type="InParanoid" id="G4TKK7"/>
<organism evidence="2 3">
    <name type="scientific">Serendipita indica (strain DSM 11827)</name>
    <name type="common">Root endophyte fungus</name>
    <name type="synonym">Piriformospora indica</name>
    <dbReference type="NCBI Taxonomy" id="1109443"/>
    <lineage>
        <taxon>Eukaryota</taxon>
        <taxon>Fungi</taxon>
        <taxon>Dikarya</taxon>
        <taxon>Basidiomycota</taxon>
        <taxon>Agaricomycotina</taxon>
        <taxon>Agaricomycetes</taxon>
        <taxon>Sebacinales</taxon>
        <taxon>Serendipitaceae</taxon>
        <taxon>Serendipita</taxon>
    </lineage>
</organism>
<protein>
    <recommendedName>
        <fullName evidence="4">C2H2-type domain-containing protein</fullName>
    </recommendedName>
</protein>
<evidence type="ECO:0000313" key="2">
    <source>
        <dbReference type="EMBL" id="CCA71850.1"/>
    </source>
</evidence>
<feature type="region of interest" description="Disordered" evidence="1">
    <location>
        <begin position="85"/>
        <end position="116"/>
    </location>
</feature>
<proteinExistence type="predicted"/>
<reference evidence="2 3" key="1">
    <citation type="journal article" date="2011" name="PLoS Pathog.">
        <title>Endophytic Life Strategies Decoded by Genome and Transcriptome Analyses of the Mutualistic Root Symbiont Piriformospora indica.</title>
        <authorList>
            <person name="Zuccaro A."/>
            <person name="Lahrmann U."/>
            <person name="Guldener U."/>
            <person name="Langen G."/>
            <person name="Pfiffi S."/>
            <person name="Biedenkopf D."/>
            <person name="Wong P."/>
            <person name="Samans B."/>
            <person name="Grimm C."/>
            <person name="Basiewicz M."/>
            <person name="Murat C."/>
            <person name="Martin F."/>
            <person name="Kogel K.H."/>
        </authorList>
    </citation>
    <scope>NUCLEOTIDE SEQUENCE [LARGE SCALE GENOMIC DNA]</scope>
    <source>
        <strain evidence="2 3">DSM 11827</strain>
    </source>
</reference>
<accession>G4TKK7</accession>
<dbReference type="EMBL" id="CAFZ01000137">
    <property type="protein sequence ID" value="CCA71850.1"/>
    <property type="molecule type" value="Genomic_DNA"/>
</dbReference>
<dbReference type="HOGENOM" id="CLU_1230330_0_0_1"/>
<dbReference type="AlphaFoldDB" id="G4TKK7"/>
<dbReference type="Proteomes" id="UP000007148">
    <property type="component" value="Unassembled WGS sequence"/>
</dbReference>
<comment type="caution">
    <text evidence="2">The sequence shown here is derived from an EMBL/GenBank/DDBJ whole genome shotgun (WGS) entry which is preliminary data.</text>
</comment>
<name>G4TKK7_SERID</name>